<proteinExistence type="predicted"/>
<accession>A0ABV5TPK0</accession>
<evidence type="ECO:0000313" key="3">
    <source>
        <dbReference type="Proteomes" id="UP001589610"/>
    </source>
</evidence>
<name>A0ABV5TPK0_9ACTN</name>
<dbReference type="EMBL" id="JBHMBS010000029">
    <property type="protein sequence ID" value="MFB9681036.1"/>
    <property type="molecule type" value="Genomic_DNA"/>
</dbReference>
<dbReference type="PANTHER" id="PTHR43649">
    <property type="entry name" value="ARABINOSE-BINDING PROTEIN-RELATED"/>
    <property type="match status" value="1"/>
</dbReference>
<dbReference type="SUPFAM" id="SSF53850">
    <property type="entry name" value="Periplasmic binding protein-like II"/>
    <property type="match status" value="1"/>
</dbReference>
<dbReference type="Gene3D" id="3.40.190.10">
    <property type="entry name" value="Periplasmic binding protein-like II"/>
    <property type="match status" value="1"/>
</dbReference>
<evidence type="ECO:0000313" key="2">
    <source>
        <dbReference type="EMBL" id="MFB9681036.1"/>
    </source>
</evidence>
<comment type="caution">
    <text evidence="2">The sequence shown here is derived from an EMBL/GenBank/DDBJ whole genome shotgun (WGS) entry which is preliminary data.</text>
</comment>
<sequence length="429" mass="45607">MADLTRRRLLAAGALSLTAPSLLAACGEDRPAPPAQDGKPHGEVSVWLHGSQETGPQFQKLVHRYIADFQVDVKLLYLPVAQLDAKLLTAFGGGTPPDVFKIGHWSFPSHAKKERLAPIDPRAFGVPDAAAVLSRYEPGTVSPLSYRDQAYGVPIDLNPAMLYYRRDRFEQAGLDPDKPPTTWEELARHSARLTSADGRRVGLQWSYGDPQWALMTLTALIGGAGGELVDAGGTRASLDTEHGVRALEYFAGIGNPRLSNPLGALGLFYSGEAAMVVSGAFLGPALEKLGEHPLKPGKDYGVAPMPRWEGGKAVVPAYTWGWGVSAASKNAFTAWHLINYLQGQESVTANLDNGIIIPATGWRDAGPRGRSELMRIAASGLPDADFGPAVPAALELAKAASSACDAVAHGRAKPAQAARDFDAAVRLVL</sequence>
<dbReference type="RefSeq" id="WP_386162090.1">
    <property type="nucleotide sequence ID" value="NZ_JBHMBS010000029.1"/>
</dbReference>
<dbReference type="PANTHER" id="PTHR43649:SF12">
    <property type="entry name" value="DIACETYLCHITOBIOSE BINDING PROTEIN DASA"/>
    <property type="match status" value="1"/>
</dbReference>
<keyword evidence="1" id="KW-0732">Signal</keyword>
<protein>
    <submittedName>
        <fullName evidence="2">Extracellular solute-binding protein</fullName>
    </submittedName>
</protein>
<reference evidence="2 3" key="1">
    <citation type="submission" date="2024-09" db="EMBL/GenBank/DDBJ databases">
        <authorList>
            <person name="Sun Q."/>
            <person name="Mori K."/>
        </authorList>
    </citation>
    <scope>NUCLEOTIDE SEQUENCE [LARGE SCALE GENOMIC DNA]</scope>
    <source>
        <strain evidence="2 3">JCM 3028</strain>
    </source>
</reference>
<keyword evidence="3" id="KW-1185">Reference proteome</keyword>
<dbReference type="InterPro" id="IPR006059">
    <property type="entry name" value="SBP"/>
</dbReference>
<feature type="signal peptide" evidence="1">
    <location>
        <begin position="1"/>
        <end position="24"/>
    </location>
</feature>
<gene>
    <name evidence="2" type="ORF">ACFFRH_36640</name>
</gene>
<dbReference type="Proteomes" id="UP001589610">
    <property type="component" value="Unassembled WGS sequence"/>
</dbReference>
<dbReference type="PROSITE" id="PS51257">
    <property type="entry name" value="PROKAR_LIPOPROTEIN"/>
    <property type="match status" value="1"/>
</dbReference>
<evidence type="ECO:0000256" key="1">
    <source>
        <dbReference type="SAM" id="SignalP"/>
    </source>
</evidence>
<dbReference type="InterPro" id="IPR050490">
    <property type="entry name" value="Bact_solute-bd_prot1"/>
</dbReference>
<organism evidence="2 3">
    <name type="scientific">Streptosporangium vulgare</name>
    <dbReference type="NCBI Taxonomy" id="46190"/>
    <lineage>
        <taxon>Bacteria</taxon>
        <taxon>Bacillati</taxon>
        <taxon>Actinomycetota</taxon>
        <taxon>Actinomycetes</taxon>
        <taxon>Streptosporangiales</taxon>
        <taxon>Streptosporangiaceae</taxon>
        <taxon>Streptosporangium</taxon>
    </lineage>
</organism>
<dbReference type="InterPro" id="IPR006311">
    <property type="entry name" value="TAT_signal"/>
</dbReference>
<feature type="chain" id="PRO_5045533502" evidence="1">
    <location>
        <begin position="25"/>
        <end position="429"/>
    </location>
</feature>
<dbReference type="PROSITE" id="PS51318">
    <property type="entry name" value="TAT"/>
    <property type="match status" value="1"/>
</dbReference>
<dbReference type="Pfam" id="PF01547">
    <property type="entry name" value="SBP_bac_1"/>
    <property type="match status" value="1"/>
</dbReference>